<dbReference type="AlphaFoldDB" id="A0AAD3S324"/>
<protein>
    <submittedName>
        <fullName evidence="1">Uncharacterized protein</fullName>
    </submittedName>
</protein>
<gene>
    <name evidence="1" type="ORF">Nepgr_005285</name>
</gene>
<dbReference type="EMBL" id="BSYO01000004">
    <property type="protein sequence ID" value="GMH03446.1"/>
    <property type="molecule type" value="Genomic_DNA"/>
</dbReference>
<dbReference type="Proteomes" id="UP001279734">
    <property type="component" value="Unassembled WGS sequence"/>
</dbReference>
<evidence type="ECO:0000313" key="1">
    <source>
        <dbReference type="EMBL" id="GMH03446.1"/>
    </source>
</evidence>
<accession>A0AAD3S324</accession>
<name>A0AAD3S324_NEPGR</name>
<proteinExistence type="predicted"/>
<comment type="caution">
    <text evidence="1">The sequence shown here is derived from an EMBL/GenBank/DDBJ whole genome shotgun (WGS) entry which is preliminary data.</text>
</comment>
<keyword evidence="2" id="KW-1185">Reference proteome</keyword>
<reference evidence="1" key="1">
    <citation type="submission" date="2023-05" db="EMBL/GenBank/DDBJ databases">
        <title>Nepenthes gracilis genome sequencing.</title>
        <authorList>
            <person name="Fukushima K."/>
        </authorList>
    </citation>
    <scope>NUCLEOTIDE SEQUENCE</scope>
    <source>
        <strain evidence="1">SING2019-196</strain>
    </source>
</reference>
<evidence type="ECO:0000313" key="2">
    <source>
        <dbReference type="Proteomes" id="UP001279734"/>
    </source>
</evidence>
<organism evidence="1 2">
    <name type="scientific">Nepenthes gracilis</name>
    <name type="common">Slender pitcher plant</name>
    <dbReference type="NCBI Taxonomy" id="150966"/>
    <lineage>
        <taxon>Eukaryota</taxon>
        <taxon>Viridiplantae</taxon>
        <taxon>Streptophyta</taxon>
        <taxon>Embryophyta</taxon>
        <taxon>Tracheophyta</taxon>
        <taxon>Spermatophyta</taxon>
        <taxon>Magnoliopsida</taxon>
        <taxon>eudicotyledons</taxon>
        <taxon>Gunneridae</taxon>
        <taxon>Pentapetalae</taxon>
        <taxon>Caryophyllales</taxon>
        <taxon>Nepenthaceae</taxon>
        <taxon>Nepenthes</taxon>
    </lineage>
</organism>
<sequence length="104" mass="11846">MEKPDRESCPIHGVALFRILIILDLKVEVHMGTIPRDRISKFGINLGSTRERVRIHHLRVRATSRQDGFTSDTTLGISAGSSAWGDRILIHFSSRNQRIPRFII</sequence>